<sequence length="71" mass="8306">MNKGILVASKIYFLHKTAKQKIVFISTDNPSVHTQNAENRWKILKYYIPSINILELIEKNLKKFVCEKTLV</sequence>
<reference evidence="2" key="1">
    <citation type="submission" date="2013-02" db="EMBL/GenBank/DDBJ databases">
        <authorList>
            <consortium name="The Broad Institute Genome Sequencing Platform"/>
            <person name="Cuomo C."/>
            <person name="Becnel J."/>
            <person name="Sanscrainte N."/>
            <person name="Walker B."/>
            <person name="Young S.K."/>
            <person name="Zeng Q."/>
            <person name="Gargeya S."/>
            <person name="Fitzgerald M."/>
            <person name="Haas B."/>
            <person name="Abouelleil A."/>
            <person name="Alvarado L."/>
            <person name="Arachchi H.M."/>
            <person name="Berlin A.M."/>
            <person name="Chapman S.B."/>
            <person name="Dewar J."/>
            <person name="Goldberg J."/>
            <person name="Griggs A."/>
            <person name="Gujja S."/>
            <person name="Hansen M."/>
            <person name="Howarth C."/>
            <person name="Imamovic A."/>
            <person name="Larimer J."/>
            <person name="McCowan C."/>
            <person name="Murphy C."/>
            <person name="Neiman D."/>
            <person name="Pearson M."/>
            <person name="Priest M."/>
            <person name="Roberts A."/>
            <person name="Saif S."/>
            <person name="Shea T."/>
            <person name="Sisk P."/>
            <person name="Sykes S."/>
            <person name="Wortman J."/>
            <person name="Nusbaum C."/>
            <person name="Birren B."/>
        </authorList>
    </citation>
    <scope>NUCLEOTIDE SEQUENCE [LARGE SCALE GENOMIC DNA]</scope>
    <source>
        <strain evidence="2">PRA339</strain>
    </source>
</reference>
<reference evidence="1 2" key="2">
    <citation type="submission" date="2014-03" db="EMBL/GenBank/DDBJ databases">
        <title>The Genome Sequence of Anncaliia algerae insect isolate PRA339.</title>
        <authorList>
            <consortium name="The Broad Institute Genome Sequencing Platform"/>
            <consortium name="The Broad Institute Genome Sequencing Center for Infectious Disease"/>
            <person name="Cuomo C."/>
            <person name="Becnel J."/>
            <person name="Sanscrainte N."/>
            <person name="Walker B."/>
            <person name="Young S.K."/>
            <person name="Zeng Q."/>
            <person name="Gargeya S."/>
            <person name="Fitzgerald M."/>
            <person name="Haas B."/>
            <person name="Abouelleil A."/>
            <person name="Alvarado L."/>
            <person name="Arachchi H.M."/>
            <person name="Berlin A.M."/>
            <person name="Chapman S.B."/>
            <person name="Dewar J."/>
            <person name="Goldberg J."/>
            <person name="Griggs A."/>
            <person name="Gujja S."/>
            <person name="Hansen M."/>
            <person name="Howarth C."/>
            <person name="Imamovic A."/>
            <person name="Larimer J."/>
            <person name="McCowan C."/>
            <person name="Murphy C."/>
            <person name="Neiman D."/>
            <person name="Pearson M."/>
            <person name="Priest M."/>
            <person name="Roberts A."/>
            <person name="Saif S."/>
            <person name="Shea T."/>
            <person name="Sisk P."/>
            <person name="Sykes S."/>
            <person name="Wortman J."/>
            <person name="Nusbaum C."/>
            <person name="Birren B."/>
        </authorList>
    </citation>
    <scope>NUCLEOTIDE SEQUENCE [LARGE SCALE GENOMIC DNA]</scope>
    <source>
        <strain evidence="1 2">PRA339</strain>
    </source>
</reference>
<proteinExistence type="predicted"/>
<evidence type="ECO:0000313" key="2">
    <source>
        <dbReference type="Proteomes" id="UP000030655"/>
    </source>
</evidence>
<organism evidence="1 2">
    <name type="scientific">Anncaliia algerae PRA339</name>
    <dbReference type="NCBI Taxonomy" id="1288291"/>
    <lineage>
        <taxon>Eukaryota</taxon>
        <taxon>Fungi</taxon>
        <taxon>Fungi incertae sedis</taxon>
        <taxon>Microsporidia</taxon>
        <taxon>Tubulinosematoidea</taxon>
        <taxon>Tubulinosematidae</taxon>
        <taxon>Anncaliia</taxon>
    </lineage>
</organism>
<gene>
    <name evidence="1" type="ORF">H312_03414</name>
</gene>
<name>A0A059EVZ1_9MICR</name>
<dbReference type="EMBL" id="KK365328">
    <property type="protein sequence ID" value="KCZ79198.1"/>
    <property type="molecule type" value="Genomic_DNA"/>
</dbReference>
<dbReference type="HOGENOM" id="CLU_2739540_0_0_1"/>
<dbReference type="VEuPathDB" id="MicrosporidiaDB:H312_03414"/>
<evidence type="ECO:0000313" key="1">
    <source>
        <dbReference type="EMBL" id="KCZ79198.1"/>
    </source>
</evidence>
<dbReference type="Proteomes" id="UP000030655">
    <property type="component" value="Unassembled WGS sequence"/>
</dbReference>
<keyword evidence="2" id="KW-1185">Reference proteome</keyword>
<accession>A0A059EVZ1</accession>
<protein>
    <submittedName>
        <fullName evidence="1">Uncharacterized protein</fullName>
    </submittedName>
</protein>
<dbReference type="AlphaFoldDB" id="A0A059EVZ1"/>